<dbReference type="Proteomes" id="UP000499080">
    <property type="component" value="Unassembled WGS sequence"/>
</dbReference>
<keyword evidence="3" id="KW-1185">Reference proteome</keyword>
<dbReference type="PANTHER" id="PTHR46599:SF2">
    <property type="entry name" value="PIGGYBAC TRANSPOSABLE ELEMENT-DERIVED PROTEIN 4-LIKE"/>
    <property type="match status" value="1"/>
</dbReference>
<dbReference type="OrthoDB" id="75807at2759"/>
<dbReference type="PANTHER" id="PTHR46599">
    <property type="entry name" value="PIGGYBAC TRANSPOSABLE ELEMENT-DERIVED PROTEIN 4"/>
    <property type="match status" value="1"/>
</dbReference>
<name>A0A4Y2LXD0_ARAVE</name>
<reference evidence="2 3" key="1">
    <citation type="journal article" date="2019" name="Sci. Rep.">
        <title>Orb-weaving spider Araneus ventricosus genome elucidates the spidroin gene catalogue.</title>
        <authorList>
            <person name="Kono N."/>
            <person name="Nakamura H."/>
            <person name="Ohtoshi R."/>
            <person name="Moran D.A.P."/>
            <person name="Shinohara A."/>
            <person name="Yoshida Y."/>
            <person name="Fujiwara M."/>
            <person name="Mori M."/>
            <person name="Tomita M."/>
            <person name="Arakawa K."/>
        </authorList>
    </citation>
    <scope>NUCLEOTIDE SEQUENCE [LARGE SCALE GENOMIC DNA]</scope>
</reference>
<dbReference type="EMBL" id="BGPR01006413">
    <property type="protein sequence ID" value="GBN18800.1"/>
    <property type="molecule type" value="Genomic_DNA"/>
</dbReference>
<evidence type="ECO:0000313" key="3">
    <source>
        <dbReference type="Proteomes" id="UP000499080"/>
    </source>
</evidence>
<evidence type="ECO:0000313" key="2">
    <source>
        <dbReference type="EMBL" id="GBN18800.1"/>
    </source>
</evidence>
<dbReference type="AlphaFoldDB" id="A0A4Y2LXD0"/>
<dbReference type="InterPro" id="IPR029526">
    <property type="entry name" value="PGBD"/>
</dbReference>
<comment type="caution">
    <text evidence="2">The sequence shown here is derived from an EMBL/GenBank/DDBJ whole genome shotgun (WGS) entry which is preliminary data.</text>
</comment>
<feature type="domain" description="PiggyBac transposable element-derived protein" evidence="1">
    <location>
        <begin position="42"/>
        <end position="142"/>
    </location>
</feature>
<accession>A0A4Y2LXD0</accession>
<dbReference type="Pfam" id="PF13843">
    <property type="entry name" value="DDE_Tnp_1_7"/>
    <property type="match status" value="1"/>
</dbReference>
<evidence type="ECO:0000259" key="1">
    <source>
        <dbReference type="Pfam" id="PF13843"/>
    </source>
</evidence>
<sequence length="149" mass="17206">MAQEPVLAMLHQPYGAKCNNLIQDNHKIPTSRSVHDLPVGSSPFDYFKLLFSTSRCETIMINTNKYAEYVQKEKNVTDAKWKPIEHISDIWNFIAIILIMSIAKSPKMKNYWSTYPILGDEMVKNTMTWDGFMKILKYFHLSVRDGKGG</sequence>
<gene>
    <name evidence="2" type="ORF">AVEN_39722_1</name>
</gene>
<protein>
    <recommendedName>
        <fullName evidence="1">PiggyBac transposable element-derived protein domain-containing protein</fullName>
    </recommendedName>
</protein>
<proteinExistence type="predicted"/>
<organism evidence="2 3">
    <name type="scientific">Araneus ventricosus</name>
    <name type="common">Orbweaver spider</name>
    <name type="synonym">Epeira ventricosa</name>
    <dbReference type="NCBI Taxonomy" id="182803"/>
    <lineage>
        <taxon>Eukaryota</taxon>
        <taxon>Metazoa</taxon>
        <taxon>Ecdysozoa</taxon>
        <taxon>Arthropoda</taxon>
        <taxon>Chelicerata</taxon>
        <taxon>Arachnida</taxon>
        <taxon>Araneae</taxon>
        <taxon>Araneomorphae</taxon>
        <taxon>Entelegynae</taxon>
        <taxon>Araneoidea</taxon>
        <taxon>Araneidae</taxon>
        <taxon>Araneus</taxon>
    </lineage>
</organism>